<name>A0A3B0XI39_9ZZZZ</name>
<gene>
    <name evidence="1" type="ORF">MNBD_GAMMA07-1685</name>
</gene>
<sequence length="93" mass="10831">MHILLIKLNLHIPNAHSLKEKRREIKSLKDRLNSRFNASVAEVDHLDSWQQSVIAMCLLSVDKSYLDKQFSLIEAVVLEYAELELISADREWL</sequence>
<evidence type="ECO:0000313" key="1">
    <source>
        <dbReference type="EMBL" id="VAW56266.1"/>
    </source>
</evidence>
<dbReference type="PANTHER" id="PTHR36441:SF1">
    <property type="entry name" value="DUF503 DOMAIN-CONTAINING PROTEIN"/>
    <property type="match status" value="1"/>
</dbReference>
<dbReference type="PANTHER" id="PTHR36441">
    <property type="entry name" value="HYPOTHETICAL CYTOSOLIC PROTEIN"/>
    <property type="match status" value="1"/>
</dbReference>
<proteinExistence type="predicted"/>
<reference evidence="1" key="1">
    <citation type="submission" date="2018-06" db="EMBL/GenBank/DDBJ databases">
        <authorList>
            <person name="Zhirakovskaya E."/>
        </authorList>
    </citation>
    <scope>NUCLEOTIDE SEQUENCE</scope>
</reference>
<dbReference type="EMBL" id="UOFF01000205">
    <property type="protein sequence ID" value="VAW56266.1"/>
    <property type="molecule type" value="Genomic_DNA"/>
</dbReference>
<dbReference type="SUPFAM" id="SSF103007">
    <property type="entry name" value="Hypothetical protein TT1725"/>
    <property type="match status" value="1"/>
</dbReference>
<organism evidence="1">
    <name type="scientific">hydrothermal vent metagenome</name>
    <dbReference type="NCBI Taxonomy" id="652676"/>
    <lineage>
        <taxon>unclassified sequences</taxon>
        <taxon>metagenomes</taxon>
        <taxon>ecological metagenomes</taxon>
    </lineage>
</organism>
<accession>A0A3B0XI39</accession>
<dbReference type="InterPro" id="IPR007546">
    <property type="entry name" value="DUF503"/>
</dbReference>
<dbReference type="Pfam" id="PF04456">
    <property type="entry name" value="DUF503"/>
    <property type="match status" value="1"/>
</dbReference>
<dbReference type="InterPro" id="IPR036746">
    <property type="entry name" value="TT1725-like_sf"/>
</dbReference>
<dbReference type="AlphaFoldDB" id="A0A3B0XI39"/>
<dbReference type="Gene3D" id="3.30.70.1120">
    <property type="entry name" value="TT1725-like"/>
    <property type="match status" value="1"/>
</dbReference>
<protein>
    <submittedName>
        <fullName evidence="1">YlxP-like protein</fullName>
    </submittedName>
</protein>